<gene>
    <name evidence="2" type="ORF">G5C66_17585</name>
</gene>
<feature type="region of interest" description="Disordered" evidence="1">
    <location>
        <begin position="1"/>
        <end position="20"/>
    </location>
</feature>
<proteinExistence type="predicted"/>
<dbReference type="EMBL" id="JAALAA010000015">
    <property type="protein sequence ID" value="NGN94542.1"/>
    <property type="molecule type" value="Genomic_DNA"/>
</dbReference>
<dbReference type="AlphaFoldDB" id="A0A6M1R4F1"/>
<comment type="caution">
    <text evidence="2">The sequence shown here is derived from an EMBL/GenBank/DDBJ whole genome shotgun (WGS) entry which is preliminary data.</text>
</comment>
<protein>
    <submittedName>
        <fullName evidence="2">Uncharacterized protein</fullName>
    </submittedName>
</protein>
<accession>A0A6M1R4F1</accession>
<keyword evidence="3" id="KW-1185">Reference proteome</keyword>
<dbReference type="Proteomes" id="UP000483261">
    <property type="component" value="Unassembled WGS sequence"/>
</dbReference>
<reference evidence="2 3" key="1">
    <citation type="submission" date="2020-02" db="EMBL/GenBank/DDBJ databases">
        <title>Whole-genome analyses of novel actinobacteria.</title>
        <authorList>
            <person name="Sahin N."/>
        </authorList>
    </citation>
    <scope>NUCLEOTIDE SEQUENCE [LARGE SCALE GENOMIC DNA]</scope>
    <source>
        <strain evidence="2 3">KC13</strain>
    </source>
</reference>
<evidence type="ECO:0000256" key="1">
    <source>
        <dbReference type="SAM" id="MobiDB-lite"/>
    </source>
</evidence>
<evidence type="ECO:0000313" key="2">
    <source>
        <dbReference type="EMBL" id="NGN94542.1"/>
    </source>
</evidence>
<dbReference type="RefSeq" id="WP_165112260.1">
    <property type="nucleotide sequence ID" value="NZ_JAALAA010000015.1"/>
</dbReference>
<name>A0A6M1R4F1_9ACTN</name>
<evidence type="ECO:0000313" key="3">
    <source>
        <dbReference type="Proteomes" id="UP000483261"/>
    </source>
</evidence>
<sequence length="49" mass="5307">MSTWTSSPASPEAEWRPEPSDALARAAQALLRDTYAALGWFDGPNPFLG</sequence>
<organism evidence="2 3">
    <name type="scientific">Nocardioides turkmenicus</name>
    <dbReference type="NCBI Taxonomy" id="2711220"/>
    <lineage>
        <taxon>Bacteria</taxon>
        <taxon>Bacillati</taxon>
        <taxon>Actinomycetota</taxon>
        <taxon>Actinomycetes</taxon>
        <taxon>Propionibacteriales</taxon>
        <taxon>Nocardioidaceae</taxon>
        <taxon>Nocardioides</taxon>
    </lineage>
</organism>